<evidence type="ECO:0000313" key="3">
    <source>
        <dbReference type="Proteomes" id="UP001304895"/>
    </source>
</evidence>
<dbReference type="Proteomes" id="UP001304895">
    <property type="component" value="Unassembled WGS sequence"/>
</dbReference>
<comment type="caution">
    <text evidence="2">The sequence shown here is derived from an EMBL/GenBank/DDBJ whole genome shotgun (WGS) entry which is preliminary data.</text>
</comment>
<organism evidence="2 3">
    <name type="scientific">Trichocladium antarcticum</name>
    <dbReference type="NCBI Taxonomy" id="1450529"/>
    <lineage>
        <taxon>Eukaryota</taxon>
        <taxon>Fungi</taxon>
        <taxon>Dikarya</taxon>
        <taxon>Ascomycota</taxon>
        <taxon>Pezizomycotina</taxon>
        <taxon>Sordariomycetes</taxon>
        <taxon>Sordariomycetidae</taxon>
        <taxon>Sordariales</taxon>
        <taxon>Chaetomiaceae</taxon>
        <taxon>Trichocladium</taxon>
    </lineage>
</organism>
<reference evidence="2" key="1">
    <citation type="journal article" date="2023" name="Mol. Phylogenet. Evol.">
        <title>Genome-scale phylogeny and comparative genomics of the fungal order Sordariales.</title>
        <authorList>
            <person name="Hensen N."/>
            <person name="Bonometti L."/>
            <person name="Westerberg I."/>
            <person name="Brannstrom I.O."/>
            <person name="Guillou S."/>
            <person name="Cros-Aarteil S."/>
            <person name="Calhoun S."/>
            <person name="Haridas S."/>
            <person name="Kuo A."/>
            <person name="Mondo S."/>
            <person name="Pangilinan J."/>
            <person name="Riley R."/>
            <person name="LaButti K."/>
            <person name="Andreopoulos B."/>
            <person name="Lipzen A."/>
            <person name="Chen C."/>
            <person name="Yan M."/>
            <person name="Daum C."/>
            <person name="Ng V."/>
            <person name="Clum A."/>
            <person name="Steindorff A."/>
            <person name="Ohm R.A."/>
            <person name="Martin F."/>
            <person name="Silar P."/>
            <person name="Natvig D.O."/>
            <person name="Lalanne C."/>
            <person name="Gautier V."/>
            <person name="Ament-Velasquez S.L."/>
            <person name="Kruys A."/>
            <person name="Hutchinson M.I."/>
            <person name="Powell A.J."/>
            <person name="Barry K."/>
            <person name="Miller A.N."/>
            <person name="Grigoriev I.V."/>
            <person name="Debuchy R."/>
            <person name="Gladieux P."/>
            <person name="Hiltunen Thoren M."/>
            <person name="Johannesson H."/>
        </authorList>
    </citation>
    <scope>NUCLEOTIDE SEQUENCE</scope>
    <source>
        <strain evidence="2">CBS 123565</strain>
    </source>
</reference>
<keyword evidence="3" id="KW-1185">Reference proteome</keyword>
<protein>
    <submittedName>
        <fullName evidence="2">Uncharacterized protein</fullName>
    </submittedName>
</protein>
<dbReference type="AlphaFoldDB" id="A0AAN6ZAB3"/>
<proteinExistence type="predicted"/>
<feature type="compositionally biased region" description="Basic residues" evidence="1">
    <location>
        <begin position="273"/>
        <end position="282"/>
    </location>
</feature>
<feature type="compositionally biased region" description="Polar residues" evidence="1">
    <location>
        <begin position="257"/>
        <end position="272"/>
    </location>
</feature>
<gene>
    <name evidence="2" type="ORF">BT67DRAFT_408301</name>
</gene>
<sequence>MLQLSIPSRIGGSCQHLTPAHGMRSRRRCEIRCLVIGTWALAFPAVNCRAPATAGPSVGPAAVPTGLGRGKRFRVEGRRHFAGKLTRTSPSAFISARVETAEEWPLSHVPIRRRTCMPHSRLLPSIVVELRTSTRGPRSSCISPPATLYSVHAYLLDRYLLAHPSGLITKAVSDVKRPFEQPCITGHFDDPRRPFFALQPYLDLTRSRPQTTCMVQRLPTGARHATAEPRHPSPPPPFQQSHGRHLPSPTPTPGQPRITNTNKPSSPISLTRQPRRPHPTQI</sequence>
<evidence type="ECO:0000256" key="1">
    <source>
        <dbReference type="SAM" id="MobiDB-lite"/>
    </source>
</evidence>
<accession>A0AAN6ZAB3</accession>
<reference evidence="2" key="2">
    <citation type="submission" date="2023-05" db="EMBL/GenBank/DDBJ databases">
        <authorList>
            <consortium name="Lawrence Berkeley National Laboratory"/>
            <person name="Steindorff A."/>
            <person name="Hensen N."/>
            <person name="Bonometti L."/>
            <person name="Westerberg I."/>
            <person name="Brannstrom I.O."/>
            <person name="Guillou S."/>
            <person name="Cros-Aarteil S."/>
            <person name="Calhoun S."/>
            <person name="Haridas S."/>
            <person name="Kuo A."/>
            <person name="Mondo S."/>
            <person name="Pangilinan J."/>
            <person name="Riley R."/>
            <person name="Labutti K."/>
            <person name="Andreopoulos B."/>
            <person name="Lipzen A."/>
            <person name="Chen C."/>
            <person name="Yanf M."/>
            <person name="Daum C."/>
            <person name="Ng V."/>
            <person name="Clum A."/>
            <person name="Ohm R."/>
            <person name="Martin F."/>
            <person name="Silar P."/>
            <person name="Natvig D."/>
            <person name="Lalanne C."/>
            <person name="Gautier V."/>
            <person name="Ament-Velasquez S.L."/>
            <person name="Kruys A."/>
            <person name="Hutchinson M.I."/>
            <person name="Powell A.J."/>
            <person name="Barry K."/>
            <person name="Miller A.N."/>
            <person name="Grigoriev I.V."/>
            <person name="Debuchy R."/>
            <person name="Gladieux P."/>
            <person name="Thoren M.H."/>
            <person name="Johannesson H."/>
        </authorList>
    </citation>
    <scope>NUCLEOTIDE SEQUENCE</scope>
    <source>
        <strain evidence="2">CBS 123565</strain>
    </source>
</reference>
<feature type="region of interest" description="Disordered" evidence="1">
    <location>
        <begin position="221"/>
        <end position="282"/>
    </location>
</feature>
<evidence type="ECO:0000313" key="2">
    <source>
        <dbReference type="EMBL" id="KAK4131690.1"/>
    </source>
</evidence>
<dbReference type="EMBL" id="MU853422">
    <property type="protein sequence ID" value="KAK4131690.1"/>
    <property type="molecule type" value="Genomic_DNA"/>
</dbReference>
<name>A0AAN6ZAB3_9PEZI</name>